<proteinExistence type="predicted"/>
<gene>
    <name evidence="1" type="ORF">EJ73_00148</name>
</gene>
<dbReference type="EMBL" id="QJJX01000001">
    <property type="protein sequence ID" value="PXX24882.1"/>
    <property type="molecule type" value="Genomic_DNA"/>
</dbReference>
<dbReference type="Proteomes" id="UP000248314">
    <property type="component" value="Unassembled WGS sequence"/>
</dbReference>
<name>A0A318I2Y6_9BACT</name>
<organism evidence="1 2">
    <name type="scientific">Hoylesella shahii DSM 15611 = JCM 12083</name>
    <dbReference type="NCBI Taxonomy" id="1122991"/>
    <lineage>
        <taxon>Bacteria</taxon>
        <taxon>Pseudomonadati</taxon>
        <taxon>Bacteroidota</taxon>
        <taxon>Bacteroidia</taxon>
        <taxon>Bacteroidales</taxon>
        <taxon>Prevotellaceae</taxon>
        <taxon>Hoylesella</taxon>
    </lineage>
</organism>
<protein>
    <submittedName>
        <fullName evidence="1">Uncharacterized protein</fullName>
    </submittedName>
</protein>
<comment type="caution">
    <text evidence="1">The sequence shown here is derived from an EMBL/GenBank/DDBJ whole genome shotgun (WGS) entry which is preliminary data.</text>
</comment>
<evidence type="ECO:0000313" key="2">
    <source>
        <dbReference type="Proteomes" id="UP000248314"/>
    </source>
</evidence>
<keyword evidence="2" id="KW-1185">Reference proteome</keyword>
<evidence type="ECO:0000313" key="1">
    <source>
        <dbReference type="EMBL" id="PXX24882.1"/>
    </source>
</evidence>
<accession>A0A318I2Y6</accession>
<dbReference type="AlphaFoldDB" id="A0A318I2Y6"/>
<sequence length="53" mass="6134">MIKTKNKQQPQATALIKCIIKPFHIFRLRQFTRKAAPHCKALCTANAKKRDNL</sequence>
<reference evidence="1 2" key="1">
    <citation type="submission" date="2018-05" db="EMBL/GenBank/DDBJ databases">
        <title>Genomic Encyclopedia of Type Strains, Phase I: the one thousand microbial genomes (KMG-I) project.</title>
        <authorList>
            <person name="Kyrpides N."/>
        </authorList>
    </citation>
    <scope>NUCLEOTIDE SEQUENCE [LARGE SCALE GENOMIC DNA]</scope>
    <source>
        <strain evidence="1 2">DSM 15611</strain>
    </source>
</reference>